<sequence length="107" mass="12010">MLATIWDDAVLNEYSVVWCLANSWFASLCMSSTLFCPTLFKSIMNAWCLCILVSKLLKSVYVFSMAVTQILIHQRVVELLASVDAQIAQLLAFGTALLHNLLNLEHM</sequence>
<gene>
    <name evidence="2" type="ORF">BpHYR1_005137</name>
</gene>
<keyword evidence="1" id="KW-0812">Transmembrane</keyword>
<comment type="caution">
    <text evidence="2">The sequence shown here is derived from an EMBL/GenBank/DDBJ whole genome shotgun (WGS) entry which is preliminary data.</text>
</comment>
<keyword evidence="1" id="KW-0472">Membrane</keyword>
<name>A0A3M7SP39_BRAPC</name>
<protein>
    <submittedName>
        <fullName evidence="2">Uncharacterized protein</fullName>
    </submittedName>
</protein>
<accession>A0A3M7SP39</accession>
<feature type="transmembrane region" description="Helical" evidence="1">
    <location>
        <begin position="47"/>
        <end position="67"/>
    </location>
</feature>
<keyword evidence="3" id="KW-1185">Reference proteome</keyword>
<evidence type="ECO:0000313" key="3">
    <source>
        <dbReference type="Proteomes" id="UP000276133"/>
    </source>
</evidence>
<dbReference type="Proteomes" id="UP000276133">
    <property type="component" value="Unassembled WGS sequence"/>
</dbReference>
<evidence type="ECO:0000313" key="2">
    <source>
        <dbReference type="EMBL" id="RNA37499.1"/>
    </source>
</evidence>
<feature type="transmembrane region" description="Helical" evidence="1">
    <location>
        <begin position="87"/>
        <end position="104"/>
    </location>
</feature>
<feature type="transmembrane region" description="Helical" evidence="1">
    <location>
        <begin position="15"/>
        <end position="35"/>
    </location>
</feature>
<evidence type="ECO:0000256" key="1">
    <source>
        <dbReference type="SAM" id="Phobius"/>
    </source>
</evidence>
<organism evidence="2 3">
    <name type="scientific">Brachionus plicatilis</name>
    <name type="common">Marine rotifer</name>
    <name type="synonym">Brachionus muelleri</name>
    <dbReference type="NCBI Taxonomy" id="10195"/>
    <lineage>
        <taxon>Eukaryota</taxon>
        <taxon>Metazoa</taxon>
        <taxon>Spiralia</taxon>
        <taxon>Gnathifera</taxon>
        <taxon>Rotifera</taxon>
        <taxon>Eurotatoria</taxon>
        <taxon>Monogononta</taxon>
        <taxon>Pseudotrocha</taxon>
        <taxon>Ploima</taxon>
        <taxon>Brachionidae</taxon>
        <taxon>Brachionus</taxon>
    </lineage>
</organism>
<dbReference type="AlphaFoldDB" id="A0A3M7SP39"/>
<proteinExistence type="predicted"/>
<keyword evidence="1" id="KW-1133">Transmembrane helix</keyword>
<reference evidence="2 3" key="1">
    <citation type="journal article" date="2018" name="Sci. Rep.">
        <title>Genomic signatures of local adaptation to the degree of environmental predictability in rotifers.</title>
        <authorList>
            <person name="Franch-Gras L."/>
            <person name="Hahn C."/>
            <person name="Garcia-Roger E.M."/>
            <person name="Carmona M.J."/>
            <person name="Serra M."/>
            <person name="Gomez A."/>
        </authorList>
    </citation>
    <scope>NUCLEOTIDE SEQUENCE [LARGE SCALE GENOMIC DNA]</scope>
    <source>
        <strain evidence="2">HYR1</strain>
    </source>
</reference>
<dbReference type="EMBL" id="REGN01001038">
    <property type="protein sequence ID" value="RNA37499.1"/>
    <property type="molecule type" value="Genomic_DNA"/>
</dbReference>